<evidence type="ECO:0000256" key="3">
    <source>
        <dbReference type="ARBA" id="ARBA00008226"/>
    </source>
</evidence>
<keyword evidence="8" id="KW-0479">Metal-binding</keyword>
<protein>
    <recommendedName>
        <fullName evidence="5">Alanine--tRNA ligase</fullName>
        <ecNumber evidence="4">6.1.1.7</ecNumber>
    </recommendedName>
</protein>
<dbReference type="PANTHER" id="PTHR43462">
    <property type="entry name" value="ALANYL-TRNA EDITING PROTEIN"/>
    <property type="match status" value="1"/>
</dbReference>
<dbReference type="PROSITE" id="PS50860">
    <property type="entry name" value="AA_TRNA_LIGASE_II_ALA"/>
    <property type="match status" value="1"/>
</dbReference>
<evidence type="ECO:0000256" key="4">
    <source>
        <dbReference type="ARBA" id="ARBA00013168"/>
    </source>
</evidence>
<dbReference type="Gene3D" id="3.30.980.10">
    <property type="entry name" value="Threonyl-trna Synthetase, Chain A, domain 2"/>
    <property type="match status" value="1"/>
</dbReference>
<dbReference type="GeneID" id="13300922"/>
<evidence type="ECO:0000313" key="18">
    <source>
        <dbReference type="Proteomes" id="UP000324354"/>
    </source>
</evidence>
<dbReference type="Pfam" id="PF07973">
    <property type="entry name" value="tRNA_SAD"/>
    <property type="match status" value="1"/>
</dbReference>
<dbReference type="Pfam" id="PF02272">
    <property type="entry name" value="DHHA1"/>
    <property type="match status" value="1"/>
</dbReference>
<dbReference type="InterPro" id="IPR012947">
    <property type="entry name" value="tRNA_SAD"/>
</dbReference>
<dbReference type="GO" id="GO:0005737">
    <property type="term" value="C:cytoplasm"/>
    <property type="evidence" value="ECO:0007669"/>
    <property type="project" value="UniProtKB-SubCell"/>
</dbReference>
<dbReference type="GO" id="GO:0046872">
    <property type="term" value="F:metal ion binding"/>
    <property type="evidence" value="ECO:0007669"/>
    <property type="project" value="UniProtKB-KW"/>
</dbReference>
<dbReference type="Pfam" id="PF01411">
    <property type="entry name" value="tRNA-synt_2c"/>
    <property type="match status" value="1"/>
</dbReference>
<evidence type="ECO:0000313" key="17">
    <source>
        <dbReference type="EMBL" id="QEK77911.1"/>
    </source>
</evidence>
<evidence type="ECO:0000256" key="12">
    <source>
        <dbReference type="ARBA" id="ARBA00022884"/>
    </source>
</evidence>
<evidence type="ECO:0000256" key="6">
    <source>
        <dbReference type="ARBA" id="ARBA00022555"/>
    </source>
</evidence>
<keyword evidence="7" id="KW-0436">Ligase</keyword>
<feature type="domain" description="Alanyl-transfer RNA synthetases family profile" evidence="16">
    <location>
        <begin position="1"/>
        <end position="244"/>
    </location>
</feature>
<dbReference type="Proteomes" id="UP000324354">
    <property type="component" value="Chromosome"/>
</dbReference>
<evidence type="ECO:0000256" key="15">
    <source>
        <dbReference type="SAM" id="Coils"/>
    </source>
</evidence>
<evidence type="ECO:0000256" key="10">
    <source>
        <dbReference type="ARBA" id="ARBA00022833"/>
    </source>
</evidence>
<evidence type="ECO:0000259" key="16">
    <source>
        <dbReference type="PROSITE" id="PS50860"/>
    </source>
</evidence>
<evidence type="ECO:0000256" key="9">
    <source>
        <dbReference type="ARBA" id="ARBA00022741"/>
    </source>
</evidence>
<comment type="cofactor">
    <cofactor evidence="1">
        <name>Zn(2+)</name>
        <dbReference type="ChEBI" id="CHEBI:29105"/>
    </cofactor>
</comment>
<reference evidence="17 18" key="1">
    <citation type="submission" date="2017-08" db="EMBL/GenBank/DDBJ databases">
        <title>Resequencing and Reannotation of the genome of Pyrococcus furiosus type strain DSM3638.</title>
        <authorList>
            <person name="Reichelt R.M."/>
            <person name="Bunk B."/>
        </authorList>
    </citation>
    <scope>NUCLEOTIDE SEQUENCE [LARGE SCALE GENOMIC DNA]</scope>
    <source>
        <strain evidence="17 18">DSM 3638</strain>
    </source>
</reference>
<evidence type="ECO:0000256" key="14">
    <source>
        <dbReference type="ARBA" id="ARBA00023146"/>
    </source>
</evidence>
<dbReference type="GO" id="GO:0002161">
    <property type="term" value="F:aminoacyl-tRNA deacylase activity"/>
    <property type="evidence" value="ECO:0007669"/>
    <property type="project" value="UniProtKB-ARBA"/>
</dbReference>
<proteinExistence type="inferred from homology"/>
<dbReference type="SUPFAM" id="SSF55186">
    <property type="entry name" value="ThrRS/AlaRS common domain"/>
    <property type="match status" value="1"/>
</dbReference>
<dbReference type="InterPro" id="IPR018164">
    <property type="entry name" value="Ala-tRNA-synth_IIc_N"/>
</dbReference>
<dbReference type="PANTHER" id="PTHR43462:SF1">
    <property type="entry name" value="ALANYL-TRNA EDITING PROTEIN AARSD1"/>
    <property type="match status" value="1"/>
</dbReference>
<evidence type="ECO:0000256" key="11">
    <source>
        <dbReference type="ARBA" id="ARBA00022840"/>
    </source>
</evidence>
<dbReference type="FunFam" id="3.10.310.40:FF:000001">
    <property type="entry name" value="Alanine--tRNA ligase"/>
    <property type="match status" value="1"/>
</dbReference>
<keyword evidence="12" id="KW-0694">RNA-binding</keyword>
<evidence type="ECO:0000256" key="1">
    <source>
        <dbReference type="ARBA" id="ARBA00001947"/>
    </source>
</evidence>
<keyword evidence="13" id="KW-0648">Protein biosynthesis</keyword>
<name>A0A5C0XMY6_PYRFU</name>
<dbReference type="InterPro" id="IPR018163">
    <property type="entry name" value="Thr/Ala-tRNA-synth_IIc_edit"/>
</dbReference>
<dbReference type="EC" id="6.1.1.7" evidence="4"/>
<dbReference type="Gene3D" id="3.10.310.40">
    <property type="match status" value="1"/>
</dbReference>
<dbReference type="SMART" id="SM00863">
    <property type="entry name" value="tRNA_SAD"/>
    <property type="match status" value="1"/>
</dbReference>
<gene>
    <name evidence="17" type="ORF">PFDSM3638_00870</name>
</gene>
<keyword evidence="14" id="KW-0030">Aminoacyl-tRNA synthetase</keyword>
<keyword evidence="10" id="KW-0862">Zinc</keyword>
<keyword evidence="15" id="KW-0175">Coiled coil</keyword>
<evidence type="ECO:0000256" key="5">
    <source>
        <dbReference type="ARBA" id="ARBA00017959"/>
    </source>
</evidence>
<dbReference type="GO" id="GO:0005524">
    <property type="term" value="F:ATP binding"/>
    <property type="evidence" value="ECO:0007669"/>
    <property type="project" value="UniProtKB-KW"/>
</dbReference>
<dbReference type="Gene3D" id="2.40.30.130">
    <property type="match status" value="1"/>
</dbReference>
<keyword evidence="6" id="KW-0820">tRNA-binding</keyword>
<comment type="similarity">
    <text evidence="3">Belongs to the class-II aminoacyl-tRNA synthetase family.</text>
</comment>
<keyword evidence="11" id="KW-0067">ATP-binding</keyword>
<accession>A0A5C0XMY6</accession>
<dbReference type="InterPro" id="IPR009000">
    <property type="entry name" value="Transl_B-barrel_sf"/>
</dbReference>
<dbReference type="GO" id="GO:0006419">
    <property type="term" value="P:alanyl-tRNA aminoacylation"/>
    <property type="evidence" value="ECO:0007669"/>
    <property type="project" value="InterPro"/>
</dbReference>
<evidence type="ECO:0000256" key="7">
    <source>
        <dbReference type="ARBA" id="ARBA00022598"/>
    </source>
</evidence>
<dbReference type="GO" id="GO:0000049">
    <property type="term" value="F:tRNA binding"/>
    <property type="evidence" value="ECO:0007669"/>
    <property type="project" value="UniProtKB-KW"/>
</dbReference>
<sequence length="404" mass="46063">MERLYYIDPYLKKATAKIVDLKFEGDNVKVELDRTIFYPEGGGQPGDKGVIKGEGFEIIVENTIEKEGRIFHIGKLIGKTPNKGDSVELELDWDWRYGNMQIHTGQHILSAVLKKMYNLDTTGFTIFGEYAKIEVNGEITWDIIERAELEANKIIISDLPVIIEEYHELPEELASELRKSVAKVKGKIRIVKIGDVDITPCGGTHVRSTKEVGIIKVLRFYKKSRDLWRIEFTCGFRAIREINIILQDYLNSLELMSNKNPPLVKRVKELLDTTNSLEEKIEELRREIWEWKGKALIEKATKIGDYLVVTYVESWDMKDAQAFAVDFVKRNPKTILLLASEKYVVFARNENVPVSMRELFRKVASELGGKGGGTDNLARGKVDAKPETILSVALEKVKETLQLD</sequence>
<evidence type="ECO:0000256" key="8">
    <source>
        <dbReference type="ARBA" id="ARBA00022723"/>
    </source>
</evidence>
<dbReference type="GeneID" id="41711976"/>
<feature type="coiled-coil region" evidence="15">
    <location>
        <begin position="267"/>
        <end position="294"/>
    </location>
</feature>
<organism evidence="17 18">
    <name type="scientific">Pyrococcus furiosus (strain ATCC 43587 / DSM 3638 / JCM 8422 / Vc1)</name>
    <dbReference type="NCBI Taxonomy" id="186497"/>
    <lineage>
        <taxon>Archaea</taxon>
        <taxon>Methanobacteriati</taxon>
        <taxon>Methanobacteriota</taxon>
        <taxon>Thermococci</taxon>
        <taxon>Thermococcales</taxon>
        <taxon>Thermococcaceae</taxon>
        <taxon>Pyrococcus</taxon>
    </lineage>
</organism>
<dbReference type="RefSeq" id="WP_011011298.1">
    <property type="nucleotide sequence ID" value="NC_003413.1"/>
</dbReference>
<dbReference type="OrthoDB" id="11392at2157"/>
<dbReference type="InterPro" id="IPR051335">
    <property type="entry name" value="Alanyl-tRNA_Editing_Enzymes"/>
</dbReference>
<dbReference type="InterPro" id="IPR018165">
    <property type="entry name" value="Ala-tRNA-synth_IIc_core"/>
</dbReference>
<dbReference type="GO" id="GO:0004813">
    <property type="term" value="F:alanine-tRNA ligase activity"/>
    <property type="evidence" value="ECO:0007669"/>
    <property type="project" value="UniProtKB-EC"/>
</dbReference>
<dbReference type="AlphaFoldDB" id="A0A5C0XMY6"/>
<dbReference type="SUPFAM" id="SSF50447">
    <property type="entry name" value="Translation proteins"/>
    <property type="match status" value="1"/>
</dbReference>
<evidence type="ECO:0000256" key="13">
    <source>
        <dbReference type="ARBA" id="ARBA00022917"/>
    </source>
</evidence>
<keyword evidence="9" id="KW-0547">Nucleotide-binding</keyword>
<dbReference type="EMBL" id="CP023154">
    <property type="protein sequence ID" value="QEK77911.1"/>
    <property type="molecule type" value="Genomic_DNA"/>
</dbReference>
<dbReference type="InterPro" id="IPR003156">
    <property type="entry name" value="DHHA1_dom"/>
</dbReference>
<comment type="subcellular location">
    <subcellularLocation>
        <location evidence="2">Cytoplasm</location>
    </subcellularLocation>
</comment>
<evidence type="ECO:0000256" key="2">
    <source>
        <dbReference type="ARBA" id="ARBA00004496"/>
    </source>
</evidence>